<dbReference type="Gene3D" id="3.90.550.10">
    <property type="entry name" value="Spore Coat Polysaccharide Biosynthesis Protein SpsA, Chain A"/>
    <property type="match status" value="1"/>
</dbReference>
<dbReference type="SUPFAM" id="SSF53448">
    <property type="entry name" value="Nucleotide-diphospho-sugar transferases"/>
    <property type="match status" value="1"/>
</dbReference>
<evidence type="ECO:0000256" key="6">
    <source>
        <dbReference type="SAM" id="SignalP"/>
    </source>
</evidence>
<comment type="similarity">
    <text evidence="1">Belongs to the glycosyltransferase 25 family.</text>
</comment>
<proteinExistence type="inferred from homology"/>
<dbReference type="GO" id="GO:0050211">
    <property type="term" value="F:procollagen galactosyltransferase activity"/>
    <property type="evidence" value="ECO:0007669"/>
    <property type="project" value="TreeGrafter"/>
</dbReference>
<dbReference type="AlphaFoldDB" id="A0A6Q2XUE9"/>
<sequence>MPFGFVGFGLRLVILTWMLPDKTCAGDLITDPVEPVLPESSLLKPKVLIAFLARNAEHSLPYFLGCIDRLDYPKDRIAVWAAADHSMDNTTAMLQEWIRGVTGQYHSVHWTSAEEPSSYADESGPKHWPDSRFSHVMKLKQAALQAARALWADYILFVDADNMLTNRRVLTEMMAENLTVAAPMLESRVLYSNFWCGMTPQGYYRRTPEYIPIRNWKRQGCFAVPMVHSTFLVDLRRSATRALAFHPPHQDYSFPLDDIMVFAFSARQADVQMYICNREHYGYLPLPLKQQQSQEEEVESFSHTLTEALSEALNTSRLLAMGIDMLPGYKDPYSGRVLTRGEIGCFLSHYKIWKQVAELGLRRVLVLEDDVRFEPRFRSRLMTLLENVDRVRLDWDLIYIGRKRLQVKQPEPWVEGVSNLVHPDYSYWTLGYALSLQGAKKLLGAQPLGKMLPVDEYLPVMFNKHPKEEYMAQFERRDLLAFSVEPLLLFPTHYTGEPGYFSDTETSTIWDDEATATDWDRENDQRRGKPDGQGRPTPSGSAAEGVPPLSSASKHREEL</sequence>
<dbReference type="Proteomes" id="UP000265140">
    <property type="component" value="Chromosome 3"/>
</dbReference>
<evidence type="ECO:0000256" key="2">
    <source>
        <dbReference type="ARBA" id="ARBA00022729"/>
    </source>
</evidence>
<dbReference type="InterPro" id="IPR029044">
    <property type="entry name" value="Nucleotide-diphossugar_trans"/>
</dbReference>
<keyword evidence="9" id="KW-1185">Reference proteome</keyword>
<dbReference type="Bgee" id="ENSELUG00000023413">
    <property type="expression patterns" value="Expressed in ovary and 3 other cell types or tissues"/>
</dbReference>
<name>A0A6Q2XUE9_ESOLU</name>
<reference evidence="9" key="1">
    <citation type="journal article" date="2014" name="PLoS ONE">
        <title>The genome and linkage map of the northern pike (Esox lucius): conserved synteny revealed between the salmonid sister group and the Neoteleostei.</title>
        <authorList>
            <person name="Rondeau E.B."/>
            <person name="Minkley D.R."/>
            <person name="Leong J.S."/>
            <person name="Messmer A.M."/>
            <person name="Jantzen J.R."/>
            <person name="von Schalburg K.R."/>
            <person name="Lemon C."/>
            <person name="Bird N.H."/>
            <person name="Koop B.F."/>
        </authorList>
    </citation>
    <scope>NUCLEOTIDE SEQUENCE</scope>
</reference>
<dbReference type="PANTHER" id="PTHR10730">
    <property type="entry name" value="PROCOLLAGEN-LYSINE,2-OXOGLUTARATE 5-DIOXYGENASE/GLYCOSYLTRANSFERASE 25 FAMILY MEMBER"/>
    <property type="match status" value="1"/>
</dbReference>
<feature type="compositionally biased region" description="Basic and acidic residues" evidence="5">
    <location>
        <begin position="518"/>
        <end position="532"/>
    </location>
</feature>
<dbReference type="CDD" id="cd06532">
    <property type="entry name" value="Glyco_transf_25"/>
    <property type="match status" value="1"/>
</dbReference>
<accession>A0A6Q2XUE9</accession>
<dbReference type="FunFam" id="3.90.550.10:FF:000048">
    <property type="entry name" value="Glycosyltransferase 25 family member 1"/>
    <property type="match status" value="1"/>
</dbReference>
<organism evidence="8 9">
    <name type="scientific">Esox lucius</name>
    <name type="common">Northern pike</name>
    <dbReference type="NCBI Taxonomy" id="8010"/>
    <lineage>
        <taxon>Eukaryota</taxon>
        <taxon>Metazoa</taxon>
        <taxon>Chordata</taxon>
        <taxon>Craniata</taxon>
        <taxon>Vertebrata</taxon>
        <taxon>Euteleostomi</taxon>
        <taxon>Actinopterygii</taxon>
        <taxon>Neopterygii</taxon>
        <taxon>Teleostei</taxon>
        <taxon>Protacanthopterygii</taxon>
        <taxon>Esociformes</taxon>
        <taxon>Esocidae</taxon>
        <taxon>Esox</taxon>
    </lineage>
</organism>
<dbReference type="PANTHER" id="PTHR10730:SF8">
    <property type="entry name" value="PROCOLLAGEN GALACTOSYLTRANSFERASE 2"/>
    <property type="match status" value="1"/>
</dbReference>
<dbReference type="Pfam" id="PF13704">
    <property type="entry name" value="Glyco_tranf_2_4"/>
    <property type="match status" value="1"/>
</dbReference>
<evidence type="ECO:0000313" key="9">
    <source>
        <dbReference type="Proteomes" id="UP000265140"/>
    </source>
</evidence>
<dbReference type="InterPro" id="IPR050757">
    <property type="entry name" value="Collagen_mod_GT25"/>
</dbReference>
<dbReference type="InterPro" id="IPR002654">
    <property type="entry name" value="Glyco_trans_25"/>
</dbReference>
<keyword evidence="4" id="KW-0325">Glycoprotein</keyword>
<evidence type="ECO:0000256" key="4">
    <source>
        <dbReference type="ARBA" id="ARBA00023180"/>
    </source>
</evidence>
<keyword evidence="2 6" id="KW-0732">Signal</keyword>
<evidence type="ECO:0000256" key="1">
    <source>
        <dbReference type="ARBA" id="ARBA00006721"/>
    </source>
</evidence>
<dbReference type="Ensembl" id="ENSELUT00000073407.2">
    <property type="protein sequence ID" value="ENSELUP00000057674.2"/>
    <property type="gene ID" value="ENSELUG00000023413.3"/>
</dbReference>
<reference evidence="8" key="4">
    <citation type="submission" date="2025-09" db="UniProtKB">
        <authorList>
            <consortium name="Ensembl"/>
        </authorList>
    </citation>
    <scope>IDENTIFICATION</scope>
</reference>
<evidence type="ECO:0000256" key="3">
    <source>
        <dbReference type="ARBA" id="ARBA00022824"/>
    </source>
</evidence>
<dbReference type="Pfam" id="PF01755">
    <property type="entry name" value="Glyco_transf_25"/>
    <property type="match status" value="1"/>
</dbReference>
<feature type="signal peptide" evidence="6">
    <location>
        <begin position="1"/>
        <end position="25"/>
    </location>
</feature>
<dbReference type="GeneTree" id="ENSGT01030000234558"/>
<reference evidence="8" key="3">
    <citation type="submission" date="2025-08" db="UniProtKB">
        <authorList>
            <consortium name="Ensembl"/>
        </authorList>
    </citation>
    <scope>IDENTIFICATION</scope>
</reference>
<evidence type="ECO:0000259" key="7">
    <source>
        <dbReference type="Pfam" id="PF01755"/>
    </source>
</evidence>
<evidence type="ECO:0000256" key="5">
    <source>
        <dbReference type="SAM" id="MobiDB-lite"/>
    </source>
</evidence>
<evidence type="ECO:0000313" key="8">
    <source>
        <dbReference type="Ensembl" id="ENSELUP00000057674.2"/>
    </source>
</evidence>
<keyword evidence="3" id="KW-0256">Endoplasmic reticulum</keyword>
<feature type="region of interest" description="Disordered" evidence="5">
    <location>
        <begin position="501"/>
        <end position="559"/>
    </location>
</feature>
<reference evidence="8" key="2">
    <citation type="submission" date="2020-02" db="EMBL/GenBank/DDBJ databases">
        <title>Esox lucius (northern pike) genome, fEsoLuc1, primary haplotype.</title>
        <authorList>
            <person name="Myers G."/>
            <person name="Karagic N."/>
            <person name="Meyer A."/>
            <person name="Pippel M."/>
            <person name="Reichard M."/>
            <person name="Winkler S."/>
            <person name="Tracey A."/>
            <person name="Sims Y."/>
            <person name="Howe K."/>
            <person name="Rhie A."/>
            <person name="Formenti G."/>
            <person name="Durbin R."/>
            <person name="Fedrigo O."/>
            <person name="Jarvis E.D."/>
        </authorList>
    </citation>
    <scope>NUCLEOTIDE SEQUENCE [LARGE SCALE GENOMIC DNA]</scope>
</reference>
<feature type="chain" id="PRO_5044343167" description="Glycosyl transferase family 25 domain-containing protein" evidence="6">
    <location>
        <begin position="26"/>
        <end position="559"/>
    </location>
</feature>
<protein>
    <recommendedName>
        <fullName evidence="7">Glycosyl transferase family 25 domain-containing protein</fullName>
    </recommendedName>
</protein>
<feature type="domain" description="Glycosyl transferase family 25" evidence="7">
    <location>
        <begin position="320"/>
        <end position="456"/>
    </location>
</feature>